<dbReference type="AlphaFoldDB" id="A0A3S3DVZ6"/>
<proteinExistence type="predicted"/>
<evidence type="ECO:0000259" key="2">
    <source>
        <dbReference type="Pfam" id="PF14470"/>
    </source>
</evidence>
<dbReference type="Pfam" id="PF09851">
    <property type="entry name" value="SHOCT"/>
    <property type="match status" value="1"/>
</dbReference>
<dbReference type="InterPro" id="IPR039519">
    <property type="entry name" value="YokE-like_PH"/>
</dbReference>
<feature type="domain" description="SHOCT" evidence="1">
    <location>
        <begin position="248"/>
        <end position="275"/>
    </location>
</feature>
<evidence type="ECO:0008006" key="5">
    <source>
        <dbReference type="Google" id="ProtNLM"/>
    </source>
</evidence>
<dbReference type="OrthoDB" id="5996503at2"/>
<organism evidence="3 4">
    <name type="scientific">Rhodococcus xishaensis</name>
    <dbReference type="NCBI Taxonomy" id="2487364"/>
    <lineage>
        <taxon>Bacteria</taxon>
        <taxon>Bacillati</taxon>
        <taxon>Actinomycetota</taxon>
        <taxon>Actinomycetes</taxon>
        <taxon>Mycobacteriales</taxon>
        <taxon>Nocardiaceae</taxon>
        <taxon>Rhodococcus</taxon>
    </lineage>
</organism>
<evidence type="ECO:0000313" key="3">
    <source>
        <dbReference type="EMBL" id="RVW00303.1"/>
    </source>
</evidence>
<feature type="domain" description="YokE-like PH" evidence="2">
    <location>
        <begin position="133"/>
        <end position="221"/>
    </location>
</feature>
<evidence type="ECO:0000259" key="1">
    <source>
        <dbReference type="Pfam" id="PF09851"/>
    </source>
</evidence>
<accession>A0A3S3DVZ6</accession>
<sequence>MKSDMGIVRTSTARVLAPFDATHQAIMEAMQAVGQDVTPGNPIYGTAKRSIRKNRWASTVSAGVRPETDTTTLVDWSVEMMGDKHTAVVSEILQALPGIEVDDLGVTDALERLGKMGRFFGFQEASALTQYIHTDERVVELAQGVYNGKQGMLVLTTQRLFFFDKSLLGAQVEEFEFSAIGSLGHSQKMTGETISISISGRSAEIKQVAHGRAETFIQAFRRVKADASAASAPAPTVIQAAPAPDLAEQIKKLAELRELGVLSDEEFESKKSELLARM</sequence>
<gene>
    <name evidence="3" type="ORF">EGT50_16000</name>
</gene>
<evidence type="ECO:0000313" key="4">
    <source>
        <dbReference type="Proteomes" id="UP000283479"/>
    </source>
</evidence>
<reference evidence="3 4" key="1">
    <citation type="submission" date="2018-11" db="EMBL/GenBank/DDBJ databases">
        <title>Rhodococcus spongicola sp. nov. and Rhodococcus xishaensis sp. nov. from marine sponges.</title>
        <authorList>
            <person name="Li L."/>
            <person name="Lin H.W."/>
        </authorList>
    </citation>
    <scope>NUCLEOTIDE SEQUENCE [LARGE SCALE GENOMIC DNA]</scope>
    <source>
        <strain evidence="3 4">LHW51113</strain>
    </source>
</reference>
<dbReference type="Proteomes" id="UP000283479">
    <property type="component" value="Unassembled WGS sequence"/>
</dbReference>
<dbReference type="Pfam" id="PF14470">
    <property type="entry name" value="bPH_3"/>
    <property type="match status" value="1"/>
</dbReference>
<name>A0A3S3DVZ6_9NOCA</name>
<dbReference type="EMBL" id="RKLO01000007">
    <property type="protein sequence ID" value="RVW00303.1"/>
    <property type="molecule type" value="Genomic_DNA"/>
</dbReference>
<protein>
    <recommendedName>
        <fullName evidence="5">Short C-terminal domain-containing protein</fullName>
    </recommendedName>
</protein>
<keyword evidence="4" id="KW-1185">Reference proteome</keyword>
<dbReference type="InterPro" id="IPR018649">
    <property type="entry name" value="SHOCT"/>
</dbReference>
<comment type="caution">
    <text evidence="3">The sequence shown here is derived from an EMBL/GenBank/DDBJ whole genome shotgun (WGS) entry which is preliminary data.</text>
</comment>